<evidence type="ECO:0008006" key="4">
    <source>
        <dbReference type="Google" id="ProtNLM"/>
    </source>
</evidence>
<feature type="signal peptide" evidence="1">
    <location>
        <begin position="1"/>
        <end position="23"/>
    </location>
</feature>
<organism evidence="2 3">
    <name type="scientific">Hymenobacter chitinivorans DSM 11115</name>
    <dbReference type="NCBI Taxonomy" id="1121954"/>
    <lineage>
        <taxon>Bacteria</taxon>
        <taxon>Pseudomonadati</taxon>
        <taxon>Bacteroidota</taxon>
        <taxon>Cytophagia</taxon>
        <taxon>Cytophagales</taxon>
        <taxon>Hymenobacteraceae</taxon>
        <taxon>Hymenobacter</taxon>
    </lineage>
</organism>
<accession>A0A2M9BT24</accession>
<dbReference type="AlphaFoldDB" id="A0A2M9BT24"/>
<dbReference type="OrthoDB" id="881740at2"/>
<dbReference type="EMBL" id="PGFA01000001">
    <property type="protein sequence ID" value="PJJ61110.1"/>
    <property type="molecule type" value="Genomic_DNA"/>
</dbReference>
<evidence type="ECO:0000256" key="1">
    <source>
        <dbReference type="SAM" id="SignalP"/>
    </source>
</evidence>
<gene>
    <name evidence="2" type="ORF">CLV45_2548</name>
</gene>
<feature type="chain" id="PRO_5014993526" description="TonB-dependent receptor-like protein" evidence="1">
    <location>
        <begin position="24"/>
        <end position="173"/>
    </location>
</feature>
<protein>
    <recommendedName>
        <fullName evidence="4">TonB-dependent receptor-like protein</fullName>
    </recommendedName>
</protein>
<comment type="caution">
    <text evidence="2">The sequence shown here is derived from an EMBL/GenBank/DDBJ whole genome shotgun (WGS) entry which is preliminary data.</text>
</comment>
<evidence type="ECO:0000313" key="3">
    <source>
        <dbReference type="Proteomes" id="UP000228535"/>
    </source>
</evidence>
<proteinExistence type="predicted"/>
<keyword evidence="3" id="KW-1185">Reference proteome</keyword>
<evidence type="ECO:0000313" key="2">
    <source>
        <dbReference type="EMBL" id="PJJ61110.1"/>
    </source>
</evidence>
<dbReference type="RefSeq" id="WP_157807459.1">
    <property type="nucleotide sequence ID" value="NZ_PGFA01000001.1"/>
</dbReference>
<name>A0A2M9BT24_9BACT</name>
<reference evidence="2 3" key="1">
    <citation type="submission" date="2017-11" db="EMBL/GenBank/DDBJ databases">
        <title>Genomic Encyclopedia of Archaeal and Bacterial Type Strains, Phase II (KMG-II): From Individual Species to Whole Genera.</title>
        <authorList>
            <person name="Goeker M."/>
        </authorList>
    </citation>
    <scope>NUCLEOTIDE SEQUENCE [LARGE SCALE GENOMIC DNA]</scope>
    <source>
        <strain evidence="2 3">DSM 11115</strain>
    </source>
</reference>
<dbReference type="Proteomes" id="UP000228535">
    <property type="component" value="Unassembled WGS sequence"/>
</dbReference>
<sequence>MQTYFLRLLFLTTLSLCSATAYGQETATSKALKQIPEPLFIINSTIIANGRITTIDPKDYKDIMVYRNPTAPEILKNVTSGGIIAITYEGPIESKSFAQVARQHGVRGPVSIVLNGHKLSAEQAATLRIAPEAIDQVQVTRATADSAETTLAIQLTVLKSDSTKYPPGTIMIR</sequence>
<keyword evidence="1" id="KW-0732">Signal</keyword>